<dbReference type="EMBL" id="SNSC02000014">
    <property type="protein sequence ID" value="TID18375.1"/>
    <property type="molecule type" value="Genomic_DNA"/>
</dbReference>
<dbReference type="OrthoDB" id="5235678at2759"/>
<dbReference type="AlphaFoldDB" id="A0A4Z1P329"/>
<evidence type="ECO:0000313" key="2">
    <source>
        <dbReference type="EMBL" id="TID18375.1"/>
    </source>
</evidence>
<feature type="region of interest" description="Disordered" evidence="1">
    <location>
        <begin position="101"/>
        <end position="126"/>
    </location>
</feature>
<protein>
    <submittedName>
        <fullName evidence="2">Uncharacterized protein</fullName>
    </submittedName>
</protein>
<comment type="caution">
    <text evidence="2">The sequence shown here is derived from an EMBL/GenBank/DDBJ whole genome shotgun (WGS) entry which is preliminary data.</text>
</comment>
<sequence length="126" mass="13556">MVGILSTELINSISKGGRSVALEVATKTTSWTRSHFATSQKEKFCAAVEEANIPSNTGTVVLVENLHQSRSDGQTHFTAMLYDEEGKAMWMAHIPAAKGLKDNKVDAGTKTDIGSSEGTNEIQKSE</sequence>
<dbReference type="Proteomes" id="UP000298493">
    <property type="component" value="Unassembled WGS sequence"/>
</dbReference>
<proteinExistence type="predicted"/>
<keyword evidence="3" id="KW-1185">Reference proteome</keyword>
<feature type="compositionally biased region" description="Polar residues" evidence="1">
    <location>
        <begin position="112"/>
        <end position="126"/>
    </location>
</feature>
<evidence type="ECO:0000256" key="1">
    <source>
        <dbReference type="SAM" id="MobiDB-lite"/>
    </source>
</evidence>
<name>A0A4Z1P329_9PEZI</name>
<reference evidence="2 3" key="1">
    <citation type="submission" date="2019-04" db="EMBL/GenBank/DDBJ databases">
        <title>High contiguity whole genome sequence and gene annotation resource for two Venturia nashicola isolates.</title>
        <authorList>
            <person name="Prokchorchik M."/>
            <person name="Won K."/>
            <person name="Lee Y."/>
            <person name="Choi E.D."/>
            <person name="Segonzac C."/>
            <person name="Sohn K.H."/>
        </authorList>
    </citation>
    <scope>NUCLEOTIDE SEQUENCE [LARGE SCALE GENOMIC DNA]</scope>
    <source>
        <strain evidence="2 3">PRI2</strain>
    </source>
</reference>
<evidence type="ECO:0000313" key="3">
    <source>
        <dbReference type="Proteomes" id="UP000298493"/>
    </source>
</evidence>
<gene>
    <name evidence="2" type="ORF">E6O75_ATG06451</name>
</gene>
<organism evidence="2 3">
    <name type="scientific">Venturia nashicola</name>
    <dbReference type="NCBI Taxonomy" id="86259"/>
    <lineage>
        <taxon>Eukaryota</taxon>
        <taxon>Fungi</taxon>
        <taxon>Dikarya</taxon>
        <taxon>Ascomycota</taxon>
        <taxon>Pezizomycotina</taxon>
        <taxon>Dothideomycetes</taxon>
        <taxon>Pleosporomycetidae</taxon>
        <taxon>Venturiales</taxon>
        <taxon>Venturiaceae</taxon>
        <taxon>Venturia</taxon>
    </lineage>
</organism>
<accession>A0A4Z1P329</accession>